<sequence>MPLPLIPLLVAGATVTSAAVAGKKGYESYQNMKKTQELTLQLEATYQTAYRQLERPRGHANQAADSLLKLSLAGGPVKKLVSSVNREGHAADVEKRVVGAGQVMTAGVASMAGGVIAALATLEATTTFASSSTGTPIASLSGAVAQNAALAYLGGGSLSDGGLGVSGGTMVLGGIAVASALAIGSFLFTSSTEKRLEDMRAKKAEVHKEAGQRHVVRSRDYPRYAQIRRRGRSVI</sequence>
<gene>
    <name evidence="2" type="ORF">QY95_03499</name>
</gene>
<dbReference type="OrthoDB" id="3231145at2"/>
<protein>
    <submittedName>
        <fullName evidence="2">Uncharacterized protein</fullName>
    </submittedName>
</protein>
<dbReference type="RefSeq" id="WP_052725943.1">
    <property type="nucleotide sequence ID" value="NZ_JWIR02000073.1"/>
</dbReference>
<dbReference type="Proteomes" id="UP000031563">
    <property type="component" value="Unassembled WGS sequence"/>
</dbReference>
<organism evidence="2 3">
    <name type="scientific">Bacillus thermotolerans</name>
    <name type="common">Quasibacillus thermotolerans</name>
    <dbReference type="NCBI Taxonomy" id="1221996"/>
    <lineage>
        <taxon>Bacteria</taxon>
        <taxon>Bacillati</taxon>
        <taxon>Bacillota</taxon>
        <taxon>Bacilli</taxon>
        <taxon>Bacillales</taxon>
        <taxon>Bacillaceae</taxon>
        <taxon>Bacillus</taxon>
    </lineage>
</organism>
<keyword evidence="1" id="KW-0472">Membrane</keyword>
<dbReference type="EMBL" id="JWIR02000073">
    <property type="protein sequence ID" value="KKB35365.1"/>
    <property type="molecule type" value="Genomic_DNA"/>
</dbReference>
<reference evidence="2" key="1">
    <citation type="submission" date="2015-02" db="EMBL/GenBank/DDBJ databases">
        <title>Genome Assembly of Bacillaceae bacterium MTCC 8252.</title>
        <authorList>
            <person name="Verma A."/>
            <person name="Khatri I."/>
            <person name="Mual P."/>
            <person name="Subramanian S."/>
            <person name="Krishnamurthi S."/>
        </authorList>
    </citation>
    <scope>NUCLEOTIDE SEQUENCE [LARGE SCALE GENOMIC DNA]</scope>
    <source>
        <strain evidence="2">MTCC 8252</strain>
    </source>
</reference>
<comment type="caution">
    <text evidence="2">The sequence shown here is derived from an EMBL/GenBank/DDBJ whole genome shotgun (WGS) entry which is preliminary data.</text>
</comment>
<proteinExistence type="predicted"/>
<evidence type="ECO:0000313" key="2">
    <source>
        <dbReference type="EMBL" id="KKB35365.1"/>
    </source>
</evidence>
<accession>A0A0F5HKS6</accession>
<evidence type="ECO:0000313" key="3">
    <source>
        <dbReference type="Proteomes" id="UP000031563"/>
    </source>
</evidence>
<evidence type="ECO:0000256" key="1">
    <source>
        <dbReference type="SAM" id="Phobius"/>
    </source>
</evidence>
<keyword evidence="1" id="KW-1133">Transmembrane helix</keyword>
<dbReference type="STRING" id="1221996.QY95_03499"/>
<accession>A0A0F5HQP6</accession>
<keyword evidence="3" id="KW-1185">Reference proteome</keyword>
<keyword evidence="1" id="KW-0812">Transmembrane</keyword>
<feature type="transmembrane region" description="Helical" evidence="1">
    <location>
        <begin position="170"/>
        <end position="190"/>
    </location>
</feature>
<name>A0A0F5HKS6_BACTR</name>
<dbReference type="AlphaFoldDB" id="A0A0F5HKS6"/>